<feature type="region of interest" description="Disordered" evidence="1">
    <location>
        <begin position="1"/>
        <end position="37"/>
    </location>
</feature>
<keyword evidence="3" id="KW-1185">Reference proteome</keyword>
<reference evidence="2 3" key="1">
    <citation type="journal article" date="2009" name="J. Bacteriol.">
        <title>The genome of Burkholderia cenocepacia J2315, an epidemic pathogen of cystic fibrosis patients.</title>
        <authorList>
            <person name="Holden M.T."/>
            <person name="Seth-Smith H.M."/>
            <person name="Crossman L.C."/>
            <person name="Sebaihia M."/>
            <person name="Bentley S.D."/>
            <person name="Cerdeno-Tarraga A.M."/>
            <person name="Thomson N.R."/>
            <person name="Bason N."/>
            <person name="Quail M.A."/>
            <person name="Sharp S."/>
            <person name="Cherevach I."/>
            <person name="Churcher C."/>
            <person name="Goodhead I."/>
            <person name="Hauser H."/>
            <person name="Holroyd N."/>
            <person name="Mungall K."/>
            <person name="Scott P."/>
            <person name="Walker D."/>
            <person name="White B."/>
            <person name="Rose H."/>
            <person name="Iversen P."/>
            <person name="Mil-Homens D."/>
            <person name="Rocha E.P."/>
            <person name="Fialho A.M."/>
            <person name="Baldwin A."/>
            <person name="Dowson C."/>
            <person name="Barrell B.G."/>
            <person name="Govan J.R."/>
            <person name="Vandamme P."/>
            <person name="Hart C.A."/>
            <person name="Mahenthiralingam E."/>
            <person name="Parkhill J."/>
        </authorList>
    </citation>
    <scope>NUCLEOTIDE SEQUENCE [LARGE SCALE GENOMIC DNA]</scope>
    <source>
        <strain evidence="3">ATCC BAA-245 / DSM 16553 / LMG 16656 / NCTC 13227 / J2315 / CF5610</strain>
    </source>
</reference>
<dbReference type="HOGENOM" id="CLU_2328325_0_0_4"/>
<dbReference type="Proteomes" id="UP000001035">
    <property type="component" value="Chromosome 3"/>
</dbReference>
<gene>
    <name evidence="2" type="ORF">BCAS0243</name>
</gene>
<protein>
    <submittedName>
        <fullName evidence="2">Uncharacterized protein</fullName>
    </submittedName>
</protein>
<evidence type="ECO:0000313" key="2">
    <source>
        <dbReference type="EMBL" id="CAR57176.1"/>
    </source>
</evidence>
<accession>B4EQ10</accession>
<dbReference type="EMBL" id="AM747722">
    <property type="protein sequence ID" value="CAR57176.1"/>
    <property type="molecule type" value="Genomic_DNA"/>
</dbReference>
<dbReference type="KEGG" id="bcj:BCAS0243"/>
<sequence length="98" mass="10542">MPARRRRDVELARGLHGRSLHPVTGLHTYPQGKRTPDGEQHAINAGCSMIGNDNEALLSAARVGLGILARGDCLMMQDIDTGNPTSGLPCRCRLTPAR</sequence>
<dbReference type="AlphaFoldDB" id="B4EQ10"/>
<dbReference type="eggNOG" id="COG0583">
    <property type="taxonomic scope" value="Bacteria"/>
</dbReference>
<name>B4EQ10_BURCJ</name>
<evidence type="ECO:0000256" key="1">
    <source>
        <dbReference type="SAM" id="MobiDB-lite"/>
    </source>
</evidence>
<evidence type="ECO:0000313" key="3">
    <source>
        <dbReference type="Proteomes" id="UP000001035"/>
    </source>
</evidence>
<organism evidence="2 3">
    <name type="scientific">Burkholderia cenocepacia (strain ATCC BAA-245 / DSM 16553 / LMG 16656 / NCTC 13227 / J2315 / CF5610)</name>
    <name type="common">Burkholderia cepacia (strain J2315)</name>
    <dbReference type="NCBI Taxonomy" id="216591"/>
    <lineage>
        <taxon>Bacteria</taxon>
        <taxon>Pseudomonadati</taxon>
        <taxon>Pseudomonadota</taxon>
        <taxon>Betaproteobacteria</taxon>
        <taxon>Burkholderiales</taxon>
        <taxon>Burkholderiaceae</taxon>
        <taxon>Burkholderia</taxon>
        <taxon>Burkholderia cepacia complex</taxon>
    </lineage>
</organism>
<proteinExistence type="predicted"/>